<evidence type="ECO:0000313" key="3">
    <source>
        <dbReference type="Proteomes" id="UP000266673"/>
    </source>
</evidence>
<dbReference type="AlphaFoldDB" id="A0A397VE01"/>
<comment type="caution">
    <text evidence="2">The sequence shown here is derived from an EMBL/GenBank/DDBJ whole genome shotgun (WGS) entry which is preliminary data.</text>
</comment>
<dbReference type="Proteomes" id="UP000266673">
    <property type="component" value="Unassembled WGS sequence"/>
</dbReference>
<reference evidence="2 3" key="1">
    <citation type="submission" date="2018-06" db="EMBL/GenBank/DDBJ databases">
        <title>Comparative genomics reveals the genomic features of Rhizophagus irregularis, R. cerebriforme, R. diaphanum and Gigaspora rosea, and their symbiotic lifestyle signature.</title>
        <authorList>
            <person name="Morin E."/>
            <person name="San Clemente H."/>
            <person name="Chen E.C.H."/>
            <person name="De La Providencia I."/>
            <person name="Hainaut M."/>
            <person name="Kuo A."/>
            <person name="Kohler A."/>
            <person name="Murat C."/>
            <person name="Tang N."/>
            <person name="Roy S."/>
            <person name="Loubradou J."/>
            <person name="Henrissat B."/>
            <person name="Grigoriev I.V."/>
            <person name="Corradi N."/>
            <person name="Roux C."/>
            <person name="Martin F.M."/>
        </authorList>
    </citation>
    <scope>NUCLEOTIDE SEQUENCE [LARGE SCALE GENOMIC DNA]</scope>
    <source>
        <strain evidence="2 3">DAOM 194757</strain>
    </source>
</reference>
<keyword evidence="1" id="KW-0175">Coiled coil</keyword>
<feature type="coiled-coil region" evidence="1">
    <location>
        <begin position="420"/>
        <end position="447"/>
    </location>
</feature>
<gene>
    <name evidence="2" type="ORF">C2G38_2035039</name>
</gene>
<dbReference type="OrthoDB" id="8062037at2759"/>
<dbReference type="EMBL" id="QKWP01000404">
    <property type="protein sequence ID" value="RIB20690.1"/>
    <property type="molecule type" value="Genomic_DNA"/>
</dbReference>
<keyword evidence="3" id="KW-1185">Reference proteome</keyword>
<protein>
    <submittedName>
        <fullName evidence="2">Uncharacterized protein</fullName>
    </submittedName>
</protein>
<proteinExistence type="predicted"/>
<sequence>MFIKFRRGNVNKSCYNKFCYGKFYHDKFARISLKLNMVLFINCTNVDVQFCKITELAYDKYKTKGTLEKYPYLKVGDQVCHPHYCLHNKFVNQYKLEVGLYLMASGATWEAVDAMSKLGYSVCANTVEAYRKQSNSFHIYNIDDYYAIHENCRPDTVSTSTANHFATCVAKPVMGYCSVPIIFNDILIHNPANVTKECQLRKISHRQDLAHSNFDPIKTLMVHSYADNIEENKEEYLFNFNEYYVENVHSKIRANTSPNATADNIIKQVYITMNHNNIAFKDNYCKKRRYPYTPIALNFLSDKTALFLLQHFQDIFYNREKSGPKPNKKEKKTITMYRLATLDENVDLRHLPIAYSTAYPPHPKLCDRCDRPFINDNEIVLICGHRYHFACYNVKCTYCEEFYKKERIEKGADTLIKKDLDDDDDDIESIEESLEEAEETLDVSSKLVVEIDQIKYW</sequence>
<evidence type="ECO:0000256" key="1">
    <source>
        <dbReference type="SAM" id="Coils"/>
    </source>
</evidence>
<organism evidence="2 3">
    <name type="scientific">Gigaspora rosea</name>
    <dbReference type="NCBI Taxonomy" id="44941"/>
    <lineage>
        <taxon>Eukaryota</taxon>
        <taxon>Fungi</taxon>
        <taxon>Fungi incertae sedis</taxon>
        <taxon>Mucoromycota</taxon>
        <taxon>Glomeromycotina</taxon>
        <taxon>Glomeromycetes</taxon>
        <taxon>Diversisporales</taxon>
        <taxon>Gigasporaceae</taxon>
        <taxon>Gigaspora</taxon>
    </lineage>
</organism>
<accession>A0A397VE01</accession>
<dbReference type="STRING" id="44941.A0A397VE01"/>
<evidence type="ECO:0000313" key="2">
    <source>
        <dbReference type="EMBL" id="RIB20690.1"/>
    </source>
</evidence>
<name>A0A397VE01_9GLOM</name>